<sequence length="105" mass="12084">MVLRGNVESTADDVANARNRTRGNQMLASNARVRESGFRSLRRESETCRRRWRRRQGRRRVRFGAGDKRVCGKRHYTAANWRVESGLCLMRRCGRCGAVRCGQVG</sequence>
<gene>
    <name evidence="2" type="ORF">CKAH01_14537</name>
</gene>
<keyword evidence="3" id="KW-1185">Reference proteome</keyword>
<dbReference type="Proteomes" id="UP001281614">
    <property type="component" value="Unassembled WGS sequence"/>
</dbReference>
<dbReference type="AlphaFoldDB" id="A0AAD9YML0"/>
<protein>
    <submittedName>
        <fullName evidence="2">Uncharacterized protein</fullName>
    </submittedName>
</protein>
<evidence type="ECO:0000313" key="3">
    <source>
        <dbReference type="Proteomes" id="UP001281614"/>
    </source>
</evidence>
<name>A0AAD9YML0_COLKA</name>
<evidence type="ECO:0000313" key="2">
    <source>
        <dbReference type="EMBL" id="KAK2770965.1"/>
    </source>
</evidence>
<organism evidence="2 3">
    <name type="scientific">Colletotrichum kahawae</name>
    <name type="common">Coffee berry disease fungus</name>
    <dbReference type="NCBI Taxonomy" id="34407"/>
    <lineage>
        <taxon>Eukaryota</taxon>
        <taxon>Fungi</taxon>
        <taxon>Dikarya</taxon>
        <taxon>Ascomycota</taxon>
        <taxon>Pezizomycotina</taxon>
        <taxon>Sordariomycetes</taxon>
        <taxon>Hypocreomycetidae</taxon>
        <taxon>Glomerellales</taxon>
        <taxon>Glomerellaceae</taxon>
        <taxon>Colletotrichum</taxon>
        <taxon>Colletotrichum gloeosporioides species complex</taxon>
    </lineage>
</organism>
<accession>A0AAD9YML0</accession>
<feature type="region of interest" description="Disordered" evidence="1">
    <location>
        <begin position="1"/>
        <end position="31"/>
    </location>
</feature>
<dbReference type="EMBL" id="VYYT01000088">
    <property type="protein sequence ID" value="KAK2770965.1"/>
    <property type="molecule type" value="Genomic_DNA"/>
</dbReference>
<proteinExistence type="predicted"/>
<comment type="caution">
    <text evidence="2">The sequence shown here is derived from an EMBL/GenBank/DDBJ whole genome shotgun (WGS) entry which is preliminary data.</text>
</comment>
<reference evidence="2" key="1">
    <citation type="submission" date="2023-02" db="EMBL/GenBank/DDBJ databases">
        <title>Colletotrichum kahawae CIFC_Que2 genome sequencing and assembly.</title>
        <authorList>
            <person name="Baroncelli R."/>
        </authorList>
    </citation>
    <scope>NUCLEOTIDE SEQUENCE</scope>
    <source>
        <strain evidence="2">CIFC_Que2</strain>
    </source>
</reference>
<evidence type="ECO:0000256" key="1">
    <source>
        <dbReference type="SAM" id="MobiDB-lite"/>
    </source>
</evidence>